<feature type="domain" description="FAD dependent oxidoreductase" evidence="5">
    <location>
        <begin position="3"/>
        <end position="351"/>
    </location>
</feature>
<dbReference type="SUPFAM" id="SSF54373">
    <property type="entry name" value="FAD-linked reductases, C-terminal domain"/>
    <property type="match status" value="1"/>
</dbReference>
<dbReference type="EC" id="1.-.-.-" evidence="6"/>
<dbReference type="Pfam" id="PF01266">
    <property type="entry name" value="DAO"/>
    <property type="match status" value="1"/>
</dbReference>
<proteinExistence type="inferred from homology"/>
<evidence type="ECO:0000256" key="2">
    <source>
        <dbReference type="ARBA" id="ARBA00009410"/>
    </source>
</evidence>
<dbReference type="Gene3D" id="3.50.50.60">
    <property type="entry name" value="FAD/NAD(P)-binding domain"/>
    <property type="match status" value="1"/>
</dbReference>
<dbReference type="RefSeq" id="WP_377058972.1">
    <property type="nucleotide sequence ID" value="NZ_JBHLUU010000123.1"/>
</dbReference>
<keyword evidence="4 6" id="KW-0560">Oxidoreductase</keyword>
<name>A0ABV6KW98_9BACI</name>
<reference evidence="6 7" key="1">
    <citation type="submission" date="2024-09" db="EMBL/GenBank/DDBJ databases">
        <authorList>
            <person name="Sun Q."/>
            <person name="Mori K."/>
        </authorList>
    </citation>
    <scope>NUCLEOTIDE SEQUENCE [LARGE SCALE GENOMIC DNA]</scope>
    <source>
        <strain evidence="6 7">CGMCC 1.9126</strain>
    </source>
</reference>
<evidence type="ECO:0000259" key="5">
    <source>
        <dbReference type="Pfam" id="PF01266"/>
    </source>
</evidence>
<dbReference type="Gene3D" id="3.30.9.10">
    <property type="entry name" value="D-Amino Acid Oxidase, subunit A, domain 2"/>
    <property type="match status" value="1"/>
</dbReference>
<evidence type="ECO:0000256" key="3">
    <source>
        <dbReference type="ARBA" id="ARBA00022630"/>
    </source>
</evidence>
<evidence type="ECO:0000313" key="6">
    <source>
        <dbReference type="EMBL" id="MFC0477608.1"/>
    </source>
</evidence>
<evidence type="ECO:0000256" key="4">
    <source>
        <dbReference type="ARBA" id="ARBA00023002"/>
    </source>
</evidence>
<evidence type="ECO:0000256" key="1">
    <source>
        <dbReference type="ARBA" id="ARBA00001974"/>
    </source>
</evidence>
<dbReference type="PANTHER" id="PTHR13847">
    <property type="entry name" value="SARCOSINE DEHYDROGENASE-RELATED"/>
    <property type="match status" value="1"/>
</dbReference>
<evidence type="ECO:0000313" key="7">
    <source>
        <dbReference type="Proteomes" id="UP001589738"/>
    </source>
</evidence>
<dbReference type="Proteomes" id="UP001589738">
    <property type="component" value="Unassembled WGS sequence"/>
</dbReference>
<protein>
    <submittedName>
        <fullName evidence="6">NAD(P)/FAD-dependent oxidoreductase</fullName>
        <ecNumber evidence="6">1.-.-.-</ecNumber>
    </submittedName>
</protein>
<dbReference type="EMBL" id="JBHLUU010000123">
    <property type="protein sequence ID" value="MFC0477608.1"/>
    <property type="molecule type" value="Genomic_DNA"/>
</dbReference>
<accession>A0ABV6KW98</accession>
<dbReference type="InterPro" id="IPR036188">
    <property type="entry name" value="FAD/NAD-bd_sf"/>
</dbReference>
<dbReference type="GO" id="GO:0016491">
    <property type="term" value="F:oxidoreductase activity"/>
    <property type="evidence" value="ECO:0007669"/>
    <property type="project" value="UniProtKB-KW"/>
</dbReference>
<comment type="caution">
    <text evidence="6">The sequence shown here is derived from an EMBL/GenBank/DDBJ whole genome shotgun (WGS) entry which is preliminary data.</text>
</comment>
<comment type="cofactor">
    <cofactor evidence="1">
        <name>FAD</name>
        <dbReference type="ChEBI" id="CHEBI:57692"/>
    </cofactor>
</comment>
<dbReference type="InterPro" id="IPR006076">
    <property type="entry name" value="FAD-dep_OxRdtase"/>
</dbReference>
<organism evidence="6 7">
    <name type="scientific">Robertmurraya beringensis</name>
    <dbReference type="NCBI Taxonomy" id="641660"/>
    <lineage>
        <taxon>Bacteria</taxon>
        <taxon>Bacillati</taxon>
        <taxon>Bacillota</taxon>
        <taxon>Bacilli</taxon>
        <taxon>Bacillales</taxon>
        <taxon>Bacillaceae</taxon>
        <taxon>Robertmurraya</taxon>
    </lineage>
</organism>
<gene>
    <name evidence="6" type="ORF">ACFFHF_20660</name>
</gene>
<keyword evidence="7" id="KW-1185">Reference proteome</keyword>
<dbReference type="PANTHER" id="PTHR13847:SF286">
    <property type="entry name" value="D-AMINO ACID DEHYDROGENASE"/>
    <property type="match status" value="1"/>
</dbReference>
<comment type="similarity">
    <text evidence="2">Belongs to the DadA oxidoreductase family.</text>
</comment>
<dbReference type="SUPFAM" id="SSF51905">
    <property type="entry name" value="FAD/NAD(P)-binding domain"/>
    <property type="match status" value="1"/>
</dbReference>
<sequence length="371" mass="39950">MGRVIVIGSGILGASAAFHLASKGESVVLVDRTEVGQATNAAAGIICPWISQRRNKAWYELVKHGARYYPELVDKLSSYGVNHTGYRKVGALSLHTNEEKLRQMADRTIKRREDAPEIGEVNILTYEETKEVFPLVAEGYGAVYVSGGARVDGRLMRDALVKAAVQLGTEYVSGNASLVCEDSRVSGVVVDGKEFEADQVLVTTGAWTREVLEPVGVKFQVSGQKAQIVHLELPGVDTSKWPVVMPPNNQYLVTFEDGRVVVGSTHEDHKEFDTRVTAGGLNEIIGKALEVFPGLEEATVLETRVGFRPFTLDFLPVIGPVPGLKGVFVANGLGASGLTSGPFLGSELAKLALGEETVLDVSRYLVEGALR</sequence>
<keyword evidence="3" id="KW-0285">Flavoprotein</keyword>